<name>A0A9E4K3S4_9GAMM</name>
<dbReference type="SUPFAM" id="SSF52980">
    <property type="entry name" value="Restriction endonuclease-like"/>
    <property type="match status" value="1"/>
</dbReference>
<dbReference type="EMBL" id="JAEPDI010000004">
    <property type="protein sequence ID" value="MCG7938890.1"/>
    <property type="molecule type" value="Genomic_DNA"/>
</dbReference>
<evidence type="ECO:0000313" key="1">
    <source>
        <dbReference type="EMBL" id="MCG7938890.1"/>
    </source>
</evidence>
<protein>
    <submittedName>
        <fullName evidence="1">DUF1780 domain-containing protein</fullName>
    </submittedName>
</protein>
<dbReference type="Gene3D" id="3.40.1540.10">
    <property type="entry name" value="Protein of unknown function DUF1780, putative endonuclease"/>
    <property type="match status" value="1"/>
</dbReference>
<comment type="caution">
    <text evidence="1">The sequence shown here is derived from an EMBL/GenBank/DDBJ whole genome shotgun (WGS) entry which is preliminary data.</text>
</comment>
<gene>
    <name evidence="1" type="ORF">JAZ04_08545</name>
</gene>
<dbReference type="InterPro" id="IPR037074">
    <property type="entry name" value="DUF1780_sf"/>
</dbReference>
<proteinExistence type="predicted"/>
<dbReference type="InterPro" id="IPR011335">
    <property type="entry name" value="Restrct_endonuc-II-like"/>
</dbReference>
<organism evidence="1 2">
    <name type="scientific">Candidatus Thiodiazotropha lotti</name>
    <dbReference type="NCBI Taxonomy" id="2792787"/>
    <lineage>
        <taxon>Bacteria</taxon>
        <taxon>Pseudomonadati</taxon>
        <taxon>Pseudomonadota</taxon>
        <taxon>Gammaproteobacteria</taxon>
        <taxon>Chromatiales</taxon>
        <taxon>Sedimenticolaceae</taxon>
        <taxon>Candidatus Thiodiazotropha</taxon>
    </lineage>
</organism>
<reference evidence="1" key="1">
    <citation type="journal article" date="2021" name="Proc. Natl. Acad. Sci. U.S.A.">
        <title>Global biogeography of chemosynthetic symbionts reveals both localized and globally distributed symbiont groups. .</title>
        <authorList>
            <person name="Osvatic J.T."/>
            <person name="Wilkins L.G.E."/>
            <person name="Leibrecht L."/>
            <person name="Leray M."/>
            <person name="Zauner S."/>
            <person name="Polzin J."/>
            <person name="Camacho Y."/>
            <person name="Gros O."/>
            <person name="van Gils J.A."/>
            <person name="Eisen J.A."/>
            <person name="Petersen J.M."/>
            <person name="Yuen B."/>
        </authorList>
    </citation>
    <scope>NUCLEOTIDE SEQUENCE</scope>
    <source>
        <strain evidence="1">MAGL173</strain>
    </source>
</reference>
<accession>A0A9E4K3S4</accession>
<evidence type="ECO:0000313" key="2">
    <source>
        <dbReference type="Proteomes" id="UP000886687"/>
    </source>
</evidence>
<dbReference type="Proteomes" id="UP000886687">
    <property type="component" value="Unassembled WGS sequence"/>
</dbReference>
<dbReference type="Pfam" id="PF08682">
    <property type="entry name" value="DUF1780"/>
    <property type="match status" value="1"/>
</dbReference>
<dbReference type="AlphaFoldDB" id="A0A9E4K3S4"/>
<dbReference type="InterPro" id="IPR014796">
    <property type="entry name" value="DUF1780"/>
</dbReference>
<sequence>MPETVDWKSERIQAVKESIEFFHNTNKLEREKWVVARLLENFRPDFSEGSLHEAEEPADVQFEDASFQVKEVLEHDRRRGDEYNKALEKAETAEEYGDLLEDYTPYNISFEEIVNRCYEYSKELTRKYGPKERENLDFICYFNYLDSNEVPPVEVSFSEKHYRSFSVISNRYRSVIYTAEGASEFLKQQVGIVFDILGK</sequence>